<dbReference type="KEGG" id="mlr:MELLADRAFT_93708"/>
<evidence type="ECO:0000256" key="6">
    <source>
        <dbReference type="ARBA" id="ARBA00023034"/>
    </source>
</evidence>
<gene>
    <name evidence="10" type="ORF">MELLADRAFT_93708</name>
</gene>
<dbReference type="STRING" id="747676.F4S4Z6"/>
<dbReference type="RefSeq" id="XP_007416494.1">
    <property type="nucleotide sequence ID" value="XM_007416432.1"/>
</dbReference>
<organism evidence="11">
    <name type="scientific">Melampsora larici-populina (strain 98AG31 / pathotype 3-4-7)</name>
    <name type="common">Poplar leaf rust fungus</name>
    <dbReference type="NCBI Taxonomy" id="747676"/>
    <lineage>
        <taxon>Eukaryota</taxon>
        <taxon>Fungi</taxon>
        <taxon>Dikarya</taxon>
        <taxon>Basidiomycota</taxon>
        <taxon>Pucciniomycotina</taxon>
        <taxon>Pucciniomycetes</taxon>
        <taxon>Pucciniales</taxon>
        <taxon>Melampsoraceae</taxon>
        <taxon>Melampsora</taxon>
    </lineage>
</organism>
<dbReference type="AlphaFoldDB" id="F4S4Z6"/>
<dbReference type="GeneID" id="18936663"/>
<feature type="region of interest" description="Disordered" evidence="9">
    <location>
        <begin position="422"/>
        <end position="447"/>
    </location>
</feature>
<dbReference type="InParanoid" id="F4S4Z6"/>
<evidence type="ECO:0000256" key="2">
    <source>
        <dbReference type="ARBA" id="ARBA00006653"/>
    </source>
</evidence>
<proteinExistence type="inferred from homology"/>
<keyword evidence="7" id="KW-0472">Membrane</keyword>
<protein>
    <recommendedName>
        <fullName evidence="3">Conserved oligomeric Golgi complex subunit 1</fullName>
    </recommendedName>
</protein>
<dbReference type="GO" id="GO:0006891">
    <property type="term" value="P:intra-Golgi vesicle-mediated transport"/>
    <property type="evidence" value="ECO:0007669"/>
    <property type="project" value="InterPro"/>
</dbReference>
<evidence type="ECO:0000256" key="1">
    <source>
        <dbReference type="ARBA" id="ARBA00004395"/>
    </source>
</evidence>
<comment type="similarity">
    <text evidence="2">Belongs to the COG1 family.</text>
</comment>
<feature type="compositionally biased region" description="Polar residues" evidence="9">
    <location>
        <begin position="14"/>
        <end position="23"/>
    </location>
</feature>
<dbReference type="Proteomes" id="UP000001072">
    <property type="component" value="Unassembled WGS sequence"/>
</dbReference>
<dbReference type="GO" id="GO:0000139">
    <property type="term" value="C:Golgi membrane"/>
    <property type="evidence" value="ECO:0007669"/>
    <property type="project" value="UniProtKB-SubCell"/>
</dbReference>
<keyword evidence="6" id="KW-0333">Golgi apparatus</keyword>
<dbReference type="OrthoDB" id="46189at2759"/>
<dbReference type="PANTHER" id="PTHR31658">
    <property type="entry name" value="CONSERVED OLIGOMERIC GOLGI COMPLEX SUBUNIT 1"/>
    <property type="match status" value="1"/>
</dbReference>
<evidence type="ECO:0000256" key="9">
    <source>
        <dbReference type="SAM" id="MobiDB-lite"/>
    </source>
</evidence>
<dbReference type="PANTHER" id="PTHR31658:SF0">
    <property type="entry name" value="CONSERVED OLIGOMERIC GOLGI COMPLEX SUBUNIT 1"/>
    <property type="match status" value="1"/>
</dbReference>
<accession>F4S4Z6</accession>
<feature type="compositionally biased region" description="Polar residues" evidence="9">
    <location>
        <begin position="35"/>
        <end position="57"/>
    </location>
</feature>
<evidence type="ECO:0000256" key="5">
    <source>
        <dbReference type="ARBA" id="ARBA00022927"/>
    </source>
</evidence>
<name>F4S4Z6_MELLP</name>
<evidence type="ECO:0000313" key="11">
    <source>
        <dbReference type="Proteomes" id="UP000001072"/>
    </source>
</evidence>
<keyword evidence="5" id="KW-0653">Protein transport</keyword>
<dbReference type="eggNOG" id="KOG2033">
    <property type="taxonomic scope" value="Eukaryota"/>
</dbReference>
<sequence>MSNHFIPNQPSPSKPTASSISNTSPPPTALRSRPSVLSFTSLAPSDSRSNPQTSTPFHQAYKRRLDAGHMRTSNKPGFRPFLVDRSSSNHSHSRTVTEDDYIPIKKISGRPEELDLLTIEEPDELFQTFTIREIRLIAQRARSDAEKKQEELREMVGERYRDLLGAADAIVRMKSSSSSLCEMLYDSMELCNKSELKRRGKEAESLPSDHHTNVLLNQTGHIYSTSTGPSSRTTYTLATLVKLILVLSEHIWRSLEREDFLSAARFDALGRIISSELTSGRWDETGTTEPGEVCKTFPIVVRQSEALAQLAPQIAWRARGFLRRWDVNRHETASALAAILLLDNTSLMDTATLFLQARRTSLNAILASKPLQPDLWTDRIRNAIRLVIGTLQQTFEIFGVDPKETAGSTSYFVRLLQAIQDSSNTTPQPSGSRKNDTLDSKPQKNDSDTIRLNSIISMLPNAHQSMRYLPKSVITFSPFIPVSLDEPVILSVGDKMPDFLNEWCQISHNDLLKAIHTQLESVQSTSELVEFRSMINTTLQPLKNDFITKLHIEIHDSLSQRFDALYALKLNQLKTNTLNSIQTLKPNLGELNRKEWIFSNPLPLLETSNHQTFETLIKSIRQRTEGRFGESEGIIIGNLEDVGKVLKHDFEKWRDGNLEIQVEKYVGLAKEFMNGLVDGLDDLLKSEDIWNDLSREVMIGDIALQISATETSFMTYLALSHTEGVHNLFKPFQIRLASIASNSLSNWITSTAQAAVKIYTSDSMNLKREHDPKTLDNWPSDGMYATIDFVAQSLAGLGPHRLGAEKEKGLVSKVLEEFFNGLTSVIENLSDFEIELIRYLGQSVTPRLEFAKEKRKNLEVIEVVIKFLIRIRSLWFPILIDFKYDHKEVDTTKQTVISCVKPGQRFALLAL</sequence>
<evidence type="ECO:0000256" key="7">
    <source>
        <dbReference type="ARBA" id="ARBA00023136"/>
    </source>
</evidence>
<evidence type="ECO:0000256" key="3">
    <source>
        <dbReference type="ARBA" id="ARBA00020978"/>
    </source>
</evidence>
<feature type="compositionally biased region" description="Polar residues" evidence="9">
    <location>
        <begin position="422"/>
        <end position="432"/>
    </location>
</feature>
<feature type="compositionally biased region" description="Basic and acidic residues" evidence="9">
    <location>
        <begin position="433"/>
        <end position="447"/>
    </location>
</feature>
<keyword evidence="11" id="KW-1185">Reference proteome</keyword>
<dbReference type="HOGENOM" id="CLU_008852_1_0_1"/>
<dbReference type="Pfam" id="PF08700">
    <property type="entry name" value="VPS51_Exo84_N"/>
    <property type="match status" value="1"/>
</dbReference>
<keyword evidence="8" id="KW-0175">Coiled coil</keyword>
<comment type="subcellular location">
    <subcellularLocation>
        <location evidence="1">Golgi apparatus membrane</location>
        <topology evidence="1">Peripheral membrane protein</topology>
    </subcellularLocation>
</comment>
<dbReference type="GO" id="GO:0015031">
    <property type="term" value="P:protein transport"/>
    <property type="evidence" value="ECO:0007669"/>
    <property type="project" value="UniProtKB-KW"/>
</dbReference>
<evidence type="ECO:0000256" key="8">
    <source>
        <dbReference type="SAM" id="Coils"/>
    </source>
</evidence>
<reference evidence="11" key="1">
    <citation type="journal article" date="2011" name="Proc. Natl. Acad. Sci. U.S.A.">
        <title>Obligate biotrophy features unraveled by the genomic analysis of rust fungi.</title>
        <authorList>
            <person name="Duplessis S."/>
            <person name="Cuomo C.A."/>
            <person name="Lin Y.-C."/>
            <person name="Aerts A."/>
            <person name="Tisserant E."/>
            <person name="Veneault-Fourrey C."/>
            <person name="Joly D.L."/>
            <person name="Hacquard S."/>
            <person name="Amselem J."/>
            <person name="Cantarel B.L."/>
            <person name="Chiu R."/>
            <person name="Coutinho P.M."/>
            <person name="Feau N."/>
            <person name="Field M."/>
            <person name="Frey P."/>
            <person name="Gelhaye E."/>
            <person name="Goldberg J."/>
            <person name="Grabherr M.G."/>
            <person name="Kodira C.D."/>
            <person name="Kohler A."/>
            <person name="Kuees U."/>
            <person name="Lindquist E.A."/>
            <person name="Lucas S.M."/>
            <person name="Mago R."/>
            <person name="Mauceli E."/>
            <person name="Morin E."/>
            <person name="Murat C."/>
            <person name="Pangilinan J.L."/>
            <person name="Park R."/>
            <person name="Pearson M."/>
            <person name="Quesneville H."/>
            <person name="Rouhier N."/>
            <person name="Sakthikumar S."/>
            <person name="Salamov A.A."/>
            <person name="Schmutz J."/>
            <person name="Selles B."/>
            <person name="Shapiro H."/>
            <person name="Tanguay P."/>
            <person name="Tuskan G.A."/>
            <person name="Henrissat B."/>
            <person name="Van de Peer Y."/>
            <person name="Rouze P."/>
            <person name="Ellis J.G."/>
            <person name="Dodds P.N."/>
            <person name="Schein J.E."/>
            <person name="Zhong S."/>
            <person name="Hamelin R.C."/>
            <person name="Grigoriev I.V."/>
            <person name="Szabo L.J."/>
            <person name="Martin F."/>
        </authorList>
    </citation>
    <scope>NUCLEOTIDE SEQUENCE [LARGE SCALE GENOMIC DNA]</scope>
    <source>
        <strain evidence="11">98AG31 / pathotype 3-4-7</strain>
    </source>
</reference>
<keyword evidence="4" id="KW-0813">Transport</keyword>
<dbReference type="EMBL" id="GL883149">
    <property type="protein sequence ID" value="EGG00295.1"/>
    <property type="molecule type" value="Genomic_DNA"/>
</dbReference>
<feature type="coiled-coil region" evidence="8">
    <location>
        <begin position="131"/>
        <end position="158"/>
    </location>
</feature>
<dbReference type="VEuPathDB" id="FungiDB:MELLADRAFT_93708"/>
<dbReference type="GO" id="GO:0017119">
    <property type="term" value="C:Golgi transport complex"/>
    <property type="evidence" value="ECO:0007669"/>
    <property type="project" value="InterPro"/>
</dbReference>
<dbReference type="InterPro" id="IPR033370">
    <property type="entry name" value="COG1"/>
</dbReference>
<evidence type="ECO:0000313" key="10">
    <source>
        <dbReference type="EMBL" id="EGG00295.1"/>
    </source>
</evidence>
<evidence type="ECO:0000256" key="4">
    <source>
        <dbReference type="ARBA" id="ARBA00022448"/>
    </source>
</evidence>
<feature type="region of interest" description="Disordered" evidence="9">
    <location>
        <begin position="1"/>
        <end position="97"/>
    </location>
</feature>